<comment type="caution">
    <text evidence="1">The sequence shown here is derived from an EMBL/GenBank/DDBJ whole genome shotgun (WGS) entry which is preliminary data.</text>
</comment>
<reference evidence="1" key="1">
    <citation type="journal article" date="2022" name="bioRxiv">
        <title>Sequencing and chromosome-scale assembly of the giantPleurodeles waltlgenome.</title>
        <authorList>
            <person name="Brown T."/>
            <person name="Elewa A."/>
            <person name="Iarovenko S."/>
            <person name="Subramanian E."/>
            <person name="Araus A.J."/>
            <person name="Petzold A."/>
            <person name="Susuki M."/>
            <person name="Suzuki K.-i.T."/>
            <person name="Hayashi T."/>
            <person name="Toyoda A."/>
            <person name="Oliveira C."/>
            <person name="Osipova E."/>
            <person name="Leigh N.D."/>
            <person name="Simon A."/>
            <person name="Yun M.H."/>
        </authorList>
    </citation>
    <scope>NUCLEOTIDE SEQUENCE</scope>
    <source>
        <strain evidence="1">20211129_DDA</strain>
        <tissue evidence="1">Liver</tissue>
    </source>
</reference>
<organism evidence="1 2">
    <name type="scientific">Pleurodeles waltl</name>
    <name type="common">Iberian ribbed newt</name>
    <dbReference type="NCBI Taxonomy" id="8319"/>
    <lineage>
        <taxon>Eukaryota</taxon>
        <taxon>Metazoa</taxon>
        <taxon>Chordata</taxon>
        <taxon>Craniata</taxon>
        <taxon>Vertebrata</taxon>
        <taxon>Euteleostomi</taxon>
        <taxon>Amphibia</taxon>
        <taxon>Batrachia</taxon>
        <taxon>Caudata</taxon>
        <taxon>Salamandroidea</taxon>
        <taxon>Salamandridae</taxon>
        <taxon>Pleurodelinae</taxon>
        <taxon>Pleurodeles</taxon>
    </lineage>
</organism>
<dbReference type="EMBL" id="JANPWB010000013">
    <property type="protein sequence ID" value="KAJ1103918.1"/>
    <property type="molecule type" value="Genomic_DNA"/>
</dbReference>
<sequence length="260" mass="28759">MPQWIRLLFHQQTNRPTGPENPILCCDGSNAEQDTPNGDTARQCQLVTNVEKISVHDRVCNSSKIILVLDSASSFLSLGFQMEVSQTTMEVYRSKGEKKRPLAGGKQFGRRVACYLECVSCVLLFLRSAAQLNARIAPAHYRSRTAVCQGKECGSWGHCPPKNSSCGSRCKDSPLPRFPGSRLSYRSIASVRTEQYTMIPMIPVYELRLCHASVGHRGRERAVLLEALGCSSGDPGLSSHCEDTKTNLCDHKMLLCLQPL</sequence>
<protein>
    <submittedName>
        <fullName evidence="1">Uncharacterized protein</fullName>
    </submittedName>
</protein>
<evidence type="ECO:0000313" key="1">
    <source>
        <dbReference type="EMBL" id="KAJ1103918.1"/>
    </source>
</evidence>
<dbReference type="Proteomes" id="UP001066276">
    <property type="component" value="Chromosome 9"/>
</dbReference>
<dbReference type="AlphaFoldDB" id="A0AAV7MSG3"/>
<keyword evidence="2" id="KW-1185">Reference proteome</keyword>
<accession>A0AAV7MSG3</accession>
<evidence type="ECO:0000313" key="2">
    <source>
        <dbReference type="Proteomes" id="UP001066276"/>
    </source>
</evidence>
<gene>
    <name evidence="1" type="ORF">NDU88_001339</name>
</gene>
<name>A0AAV7MSG3_PLEWA</name>
<proteinExistence type="predicted"/>